<keyword evidence="1" id="KW-0812">Transmembrane</keyword>
<dbReference type="RefSeq" id="WP_134110977.1">
    <property type="nucleotide sequence ID" value="NZ_SOCN01000002.1"/>
</dbReference>
<proteinExistence type="predicted"/>
<keyword evidence="3" id="KW-1185">Reference proteome</keyword>
<sequence length="148" mass="18046">MNKWFKKFMIHTKYQLQSTRFWIINIIYALIFSIIVVVWYFTKGNKQLLDSFTAASIIIFCLVLFILIFKWGFLERTIQKFNENQSISKKYSEERKLAKMDAIERKIYLEQKQNKHKQKHKPKSNYVFYLNLFIYLIVLIIIIILNYV</sequence>
<protein>
    <submittedName>
        <fullName evidence="2">Uncharacterized protein DUF3899</fullName>
    </submittedName>
</protein>
<accession>A0A4R7UCD8</accession>
<dbReference type="Proteomes" id="UP000295757">
    <property type="component" value="Unassembled WGS sequence"/>
</dbReference>
<feature type="transmembrane region" description="Helical" evidence="1">
    <location>
        <begin position="21"/>
        <end position="41"/>
    </location>
</feature>
<name>A0A4R7UCD8_9BACT</name>
<reference evidence="2 3" key="1">
    <citation type="submission" date="2019-03" db="EMBL/GenBank/DDBJ databases">
        <title>Genomic Encyclopedia of Archaeal and Bacterial Type Strains, Phase II (KMG-II): from individual species to whole genera.</title>
        <authorList>
            <person name="Goeker M."/>
        </authorList>
    </citation>
    <scope>NUCLEOTIDE SEQUENCE [LARGE SCALE GENOMIC DNA]</scope>
    <source>
        <strain evidence="2 3">ATCC 35214</strain>
    </source>
</reference>
<keyword evidence="1" id="KW-1133">Transmembrane helix</keyword>
<feature type="transmembrane region" description="Helical" evidence="1">
    <location>
        <begin position="53"/>
        <end position="73"/>
    </location>
</feature>
<dbReference type="AlphaFoldDB" id="A0A4R7UCD8"/>
<comment type="caution">
    <text evidence="2">The sequence shown here is derived from an EMBL/GenBank/DDBJ whole genome shotgun (WGS) entry which is preliminary data.</text>
</comment>
<feature type="transmembrane region" description="Helical" evidence="1">
    <location>
        <begin position="126"/>
        <end position="147"/>
    </location>
</feature>
<keyword evidence="1" id="KW-0472">Membrane</keyword>
<gene>
    <name evidence="2" type="ORF">BCF59_0539</name>
</gene>
<evidence type="ECO:0000313" key="2">
    <source>
        <dbReference type="EMBL" id="TDV23548.1"/>
    </source>
</evidence>
<evidence type="ECO:0000313" key="3">
    <source>
        <dbReference type="Proteomes" id="UP000295757"/>
    </source>
</evidence>
<evidence type="ECO:0000256" key="1">
    <source>
        <dbReference type="SAM" id="Phobius"/>
    </source>
</evidence>
<dbReference type="EMBL" id="SOCN01000002">
    <property type="protein sequence ID" value="TDV23548.1"/>
    <property type="molecule type" value="Genomic_DNA"/>
</dbReference>
<organism evidence="2 3">
    <name type="scientific">Mycoplasmopsis mustelae</name>
    <dbReference type="NCBI Taxonomy" id="171289"/>
    <lineage>
        <taxon>Bacteria</taxon>
        <taxon>Bacillati</taxon>
        <taxon>Mycoplasmatota</taxon>
        <taxon>Mycoplasmoidales</taxon>
        <taxon>Metamycoplasmataceae</taxon>
        <taxon>Mycoplasmopsis</taxon>
    </lineage>
</organism>